<name>A0A392RHB5_9FABA</name>
<dbReference type="EMBL" id="LXQA010228905">
    <property type="protein sequence ID" value="MCI35971.1"/>
    <property type="molecule type" value="Genomic_DNA"/>
</dbReference>
<dbReference type="AlphaFoldDB" id="A0A392RHB5"/>
<reference evidence="2 3" key="1">
    <citation type="journal article" date="2018" name="Front. Plant Sci.">
        <title>Red Clover (Trifolium pratense) and Zigzag Clover (T. medium) - A Picture of Genomic Similarities and Differences.</title>
        <authorList>
            <person name="Dluhosova J."/>
            <person name="Istvanek J."/>
            <person name="Nedelnik J."/>
            <person name="Repkova J."/>
        </authorList>
    </citation>
    <scope>NUCLEOTIDE SEQUENCE [LARGE SCALE GENOMIC DNA]</scope>
    <source>
        <strain evidence="3">cv. 10/8</strain>
        <tissue evidence="2">Leaf</tissue>
    </source>
</reference>
<evidence type="ECO:0000256" key="1">
    <source>
        <dbReference type="SAM" id="MobiDB-lite"/>
    </source>
</evidence>
<sequence length="66" mass="7319">AEKEKSNKPKENMPDTNEQDIPVASAFVNPNHSLNIDSNVMRHGFVFGNPTSKMEGQKATWNYGLG</sequence>
<proteinExistence type="predicted"/>
<feature type="non-terminal residue" evidence="2">
    <location>
        <position position="1"/>
    </location>
</feature>
<accession>A0A392RHB5</accession>
<protein>
    <submittedName>
        <fullName evidence="2">Uncharacterized protein</fullName>
    </submittedName>
</protein>
<feature type="compositionally biased region" description="Basic and acidic residues" evidence="1">
    <location>
        <begin position="1"/>
        <end position="13"/>
    </location>
</feature>
<dbReference type="Proteomes" id="UP000265520">
    <property type="component" value="Unassembled WGS sequence"/>
</dbReference>
<keyword evidence="3" id="KW-1185">Reference proteome</keyword>
<evidence type="ECO:0000313" key="3">
    <source>
        <dbReference type="Proteomes" id="UP000265520"/>
    </source>
</evidence>
<evidence type="ECO:0000313" key="2">
    <source>
        <dbReference type="EMBL" id="MCI35971.1"/>
    </source>
</evidence>
<feature type="region of interest" description="Disordered" evidence="1">
    <location>
        <begin position="1"/>
        <end position="23"/>
    </location>
</feature>
<comment type="caution">
    <text evidence="2">The sequence shown here is derived from an EMBL/GenBank/DDBJ whole genome shotgun (WGS) entry which is preliminary data.</text>
</comment>
<organism evidence="2 3">
    <name type="scientific">Trifolium medium</name>
    <dbReference type="NCBI Taxonomy" id="97028"/>
    <lineage>
        <taxon>Eukaryota</taxon>
        <taxon>Viridiplantae</taxon>
        <taxon>Streptophyta</taxon>
        <taxon>Embryophyta</taxon>
        <taxon>Tracheophyta</taxon>
        <taxon>Spermatophyta</taxon>
        <taxon>Magnoliopsida</taxon>
        <taxon>eudicotyledons</taxon>
        <taxon>Gunneridae</taxon>
        <taxon>Pentapetalae</taxon>
        <taxon>rosids</taxon>
        <taxon>fabids</taxon>
        <taxon>Fabales</taxon>
        <taxon>Fabaceae</taxon>
        <taxon>Papilionoideae</taxon>
        <taxon>50 kb inversion clade</taxon>
        <taxon>NPAAA clade</taxon>
        <taxon>Hologalegina</taxon>
        <taxon>IRL clade</taxon>
        <taxon>Trifolieae</taxon>
        <taxon>Trifolium</taxon>
    </lineage>
</organism>
<feature type="non-terminal residue" evidence="2">
    <location>
        <position position="66"/>
    </location>
</feature>